<dbReference type="PANTHER" id="PTHR31332:SF0">
    <property type="entry name" value="7-HYDROXYMETHYL CHLOROPHYLL A REDUCTASE, CHLOROPLASTIC"/>
    <property type="match status" value="1"/>
</dbReference>
<dbReference type="PANTHER" id="PTHR31332">
    <property type="entry name" value="7-HYDROXYMETHYL CHLOROPHYLL A REDUCTASE, CHLOROPLASTIC"/>
    <property type="match status" value="1"/>
</dbReference>
<keyword evidence="3" id="KW-0614">Plasmid</keyword>
<evidence type="ECO:0000259" key="1">
    <source>
        <dbReference type="Pfam" id="PF04422"/>
    </source>
</evidence>
<dbReference type="GO" id="GO:0090415">
    <property type="term" value="F:7-hydroxymethyl chlorophyll a reductase activity"/>
    <property type="evidence" value="ECO:0007669"/>
    <property type="project" value="TreeGrafter"/>
</dbReference>
<organism evidence="3 4">
    <name type="scientific">Pontivivens nitratireducens</name>
    <dbReference type="NCBI Taxonomy" id="2758038"/>
    <lineage>
        <taxon>Bacteria</taxon>
        <taxon>Pseudomonadati</taxon>
        <taxon>Pseudomonadota</taxon>
        <taxon>Alphaproteobacteria</taxon>
        <taxon>Rhodobacterales</taxon>
        <taxon>Paracoccaceae</taxon>
        <taxon>Pontivivens</taxon>
    </lineage>
</organism>
<evidence type="ECO:0000313" key="4">
    <source>
        <dbReference type="Proteomes" id="UP000500791"/>
    </source>
</evidence>
<sequence>MHQSPADDALVAAACPGRNGREVVVAGQGPAGATDDYMWGRHHEVATGYSTDAQVRQLGSSGGALTGLARWLIASGRVERVLVTTYDPAYAIGTRSGATSEATVILDGAGSKYCPAAPLVALSDLRAEGDTGRVAVIGRPCDVATLRRAIAAGDPVGARVEVLLSFFCAGTPSDTGNRELLRDLGVDDPAQVTRFRHRGNGWPGDTRADLADGDARTCTYNESWGKILRRHVHSLCKICPDGIGEQADIVAADAWYGDDDGYPTFTEADGRSLIIARTPLGQELLNAARTDGAIATEPLDIREIDQMQPGQINRRRQLRIRIFAYRLMGHAVPEYNSAALAGYQRDLSLKARARILVATLRRLIVLRRKASKG</sequence>
<evidence type="ECO:0000313" key="3">
    <source>
        <dbReference type="EMBL" id="QIK42335.1"/>
    </source>
</evidence>
<dbReference type="Proteomes" id="UP000500791">
    <property type="component" value="Plasmid unnamed3"/>
</dbReference>
<gene>
    <name evidence="3" type="ORF">G8E03_15935</name>
</gene>
<reference evidence="3 4" key="1">
    <citation type="submission" date="2020-03" db="EMBL/GenBank/DDBJ databases">
        <title>Complete genome sequence of Monaibacterium sp. ALG8 with diverse plasmids.</title>
        <authorList>
            <person name="Sun C."/>
        </authorList>
    </citation>
    <scope>NUCLEOTIDE SEQUENCE [LARGE SCALE GENOMIC DNA]</scope>
    <source>
        <strain evidence="3 4">ALG8</strain>
        <plasmid evidence="3 4">unnamed3</plasmid>
    </source>
</reference>
<dbReference type="EMBL" id="CP049814">
    <property type="protein sequence ID" value="QIK42335.1"/>
    <property type="molecule type" value="Genomic_DNA"/>
</dbReference>
<keyword evidence="4" id="KW-1185">Reference proteome</keyword>
<dbReference type="KEGG" id="mon:G8E03_15935"/>
<dbReference type="Pfam" id="PF04432">
    <property type="entry name" value="FrhB_FdhB_C"/>
    <property type="match status" value="1"/>
</dbReference>
<feature type="domain" description="Coenzyme F420 hydrogenase/dehydrogenase beta subunit C-terminal" evidence="2">
    <location>
        <begin position="133"/>
        <end position="300"/>
    </location>
</feature>
<proteinExistence type="predicted"/>
<dbReference type="AlphaFoldDB" id="A0A6G7VR29"/>
<name>A0A6G7VR29_9RHOB</name>
<dbReference type="InterPro" id="IPR007525">
    <property type="entry name" value="FrhB_FdhB_C"/>
</dbReference>
<dbReference type="GO" id="GO:0033354">
    <property type="term" value="P:chlorophyll cycle"/>
    <property type="evidence" value="ECO:0007669"/>
    <property type="project" value="TreeGrafter"/>
</dbReference>
<feature type="domain" description="Coenzyme F420 hydrogenase/dehydrogenase beta subunit N-terminal" evidence="1">
    <location>
        <begin position="47"/>
        <end position="121"/>
    </location>
</feature>
<dbReference type="InterPro" id="IPR045220">
    <property type="entry name" value="FRHB/FDHB/HCAR-like"/>
</dbReference>
<accession>A0A6G7VR29</accession>
<evidence type="ECO:0000259" key="2">
    <source>
        <dbReference type="Pfam" id="PF04432"/>
    </source>
</evidence>
<dbReference type="InterPro" id="IPR007516">
    <property type="entry name" value="Co_F420_Hydgase/DH_bsu_N"/>
</dbReference>
<protein>
    <submittedName>
        <fullName evidence="3">Coenzyme F420-reducing hydrogenase</fullName>
    </submittedName>
</protein>
<dbReference type="RefSeq" id="WP_166194896.1">
    <property type="nucleotide sequence ID" value="NZ_CP049814.1"/>
</dbReference>
<geneLocation type="plasmid" evidence="3 4">
    <name>unnamed3</name>
</geneLocation>
<dbReference type="Pfam" id="PF04422">
    <property type="entry name" value="FrhB_FdhB_N"/>
    <property type="match status" value="1"/>
</dbReference>